<reference evidence="12 13" key="2">
    <citation type="submission" date="2018-11" db="EMBL/GenBank/DDBJ databases">
        <authorList>
            <consortium name="Pathogen Informatics"/>
        </authorList>
    </citation>
    <scope>NUCLEOTIDE SEQUENCE [LARGE SCALE GENOMIC DNA]</scope>
</reference>
<keyword evidence="5" id="KW-0677">Repeat</keyword>
<dbReference type="OrthoDB" id="198977at2759"/>
<dbReference type="Proteomes" id="UP000276776">
    <property type="component" value="Unassembled WGS sequence"/>
</dbReference>
<dbReference type="Pfam" id="PF04869">
    <property type="entry name" value="Uso1_p115_head"/>
    <property type="match status" value="1"/>
</dbReference>
<dbReference type="WBParaSite" id="TCLT_0000484201-mRNA-1">
    <property type="protein sequence ID" value="TCLT_0000484201-mRNA-1"/>
    <property type="gene ID" value="TCLT_0000484201"/>
</dbReference>
<evidence type="ECO:0000313" key="14">
    <source>
        <dbReference type="WBParaSite" id="TCLT_0000484201-mRNA-1"/>
    </source>
</evidence>
<proteinExistence type="predicted"/>
<dbReference type="GO" id="GO:0012507">
    <property type="term" value="C:ER to Golgi transport vesicle membrane"/>
    <property type="evidence" value="ECO:0007669"/>
    <property type="project" value="TreeGrafter"/>
</dbReference>
<evidence type="ECO:0000259" key="10">
    <source>
        <dbReference type="Pfam" id="PF04869"/>
    </source>
</evidence>
<comment type="subcellular location">
    <subcellularLocation>
        <location evidence="2">Cytoplasm</location>
    </subcellularLocation>
    <subcellularLocation>
        <location evidence="1">Endomembrane system</location>
        <topology evidence="1">Peripheral membrane protein</topology>
    </subcellularLocation>
    <subcellularLocation>
        <location evidence="3">Golgi apparatus</location>
    </subcellularLocation>
</comment>
<accession>A0A158RBJ1</accession>
<dbReference type="GO" id="GO:0005795">
    <property type="term" value="C:Golgi stack"/>
    <property type="evidence" value="ECO:0007669"/>
    <property type="project" value="TreeGrafter"/>
</dbReference>
<dbReference type="InterPro" id="IPR024095">
    <property type="entry name" value="Vesicle_P115"/>
</dbReference>
<dbReference type="InterPro" id="IPR016024">
    <property type="entry name" value="ARM-type_fold"/>
</dbReference>
<evidence type="ECO:0000256" key="2">
    <source>
        <dbReference type="ARBA" id="ARBA00004496"/>
    </source>
</evidence>
<feature type="coiled-coil region" evidence="9">
    <location>
        <begin position="790"/>
        <end position="817"/>
    </location>
</feature>
<keyword evidence="8" id="KW-0472">Membrane</keyword>
<keyword evidence="13" id="KW-1185">Reference proteome</keyword>
<keyword evidence="4" id="KW-0963">Cytoplasm</keyword>
<evidence type="ECO:0000256" key="1">
    <source>
        <dbReference type="ARBA" id="ARBA00004184"/>
    </source>
</evidence>
<evidence type="ECO:0000256" key="4">
    <source>
        <dbReference type="ARBA" id="ARBA00022490"/>
    </source>
</evidence>
<dbReference type="Pfam" id="PF18770">
    <property type="entry name" value="Arm_vescicular"/>
    <property type="match status" value="1"/>
</dbReference>
<dbReference type="AlphaFoldDB" id="A0A158RBJ1"/>
<dbReference type="GO" id="GO:0048211">
    <property type="term" value="P:Golgi vesicle docking"/>
    <property type="evidence" value="ECO:0007669"/>
    <property type="project" value="TreeGrafter"/>
</dbReference>
<reference evidence="14" key="1">
    <citation type="submission" date="2016-04" db="UniProtKB">
        <authorList>
            <consortium name="WormBaseParasite"/>
        </authorList>
    </citation>
    <scope>IDENTIFICATION</scope>
</reference>
<dbReference type="STRING" id="103827.A0A158RBJ1"/>
<name>A0A158RBJ1_THECL</name>
<dbReference type="GO" id="GO:0048280">
    <property type="term" value="P:vesicle fusion with Golgi apparatus"/>
    <property type="evidence" value="ECO:0007669"/>
    <property type="project" value="InterPro"/>
</dbReference>
<evidence type="ECO:0000256" key="7">
    <source>
        <dbReference type="ARBA" id="ARBA00023054"/>
    </source>
</evidence>
<protein>
    <submittedName>
        <fullName evidence="14">Uso1_p115_head domain-containing protein</fullName>
    </submittedName>
</protein>
<dbReference type="PANTHER" id="PTHR10013:SF0">
    <property type="entry name" value="GENERAL VESICULAR TRANSPORT FACTOR P115"/>
    <property type="match status" value="1"/>
</dbReference>
<dbReference type="InterPro" id="IPR006955">
    <property type="entry name" value="Uso1_p115_C"/>
</dbReference>
<evidence type="ECO:0000256" key="8">
    <source>
        <dbReference type="ARBA" id="ARBA00023136"/>
    </source>
</evidence>
<dbReference type="InterPro" id="IPR041209">
    <property type="entry name" value="P115_Arm_rpt"/>
</dbReference>
<dbReference type="GO" id="GO:0005783">
    <property type="term" value="C:endoplasmic reticulum"/>
    <property type="evidence" value="ECO:0007669"/>
    <property type="project" value="TreeGrafter"/>
</dbReference>
<evidence type="ECO:0000256" key="5">
    <source>
        <dbReference type="ARBA" id="ARBA00022737"/>
    </source>
</evidence>
<gene>
    <name evidence="12" type="ORF">TCLT_LOCUS4831</name>
</gene>
<keyword evidence="7 9" id="KW-0175">Coiled coil</keyword>
<dbReference type="InterPro" id="IPR006953">
    <property type="entry name" value="Vesicle_Uso1_P115_head"/>
</dbReference>
<dbReference type="PANTHER" id="PTHR10013">
    <property type="entry name" value="GENERAL VESICULAR TRANSPORT FACTOR P115"/>
    <property type="match status" value="1"/>
</dbReference>
<feature type="domain" description="Uso1/p115-like vesicle tethering protein C-terminal" evidence="11">
    <location>
        <begin position="795"/>
        <end position="902"/>
    </location>
</feature>
<dbReference type="Gene3D" id="1.25.10.10">
    <property type="entry name" value="Leucine-rich Repeat Variant"/>
    <property type="match status" value="1"/>
</dbReference>
<dbReference type="EMBL" id="UYYF01004306">
    <property type="protein sequence ID" value="VDN02003.1"/>
    <property type="molecule type" value="Genomic_DNA"/>
</dbReference>
<evidence type="ECO:0000256" key="9">
    <source>
        <dbReference type="SAM" id="Coils"/>
    </source>
</evidence>
<dbReference type="GO" id="GO:0045056">
    <property type="term" value="P:transcytosis"/>
    <property type="evidence" value="ECO:0007669"/>
    <property type="project" value="TreeGrafter"/>
</dbReference>
<evidence type="ECO:0000256" key="6">
    <source>
        <dbReference type="ARBA" id="ARBA00023034"/>
    </source>
</evidence>
<dbReference type="Pfam" id="PF04871">
    <property type="entry name" value="Uso1_p115_C"/>
    <property type="match status" value="1"/>
</dbReference>
<dbReference type="GO" id="GO:0006888">
    <property type="term" value="P:endoplasmic reticulum to Golgi vesicle-mediated transport"/>
    <property type="evidence" value="ECO:0007669"/>
    <property type="project" value="TreeGrafter"/>
</dbReference>
<feature type="coiled-coil region" evidence="9">
    <location>
        <begin position="658"/>
        <end position="699"/>
    </location>
</feature>
<dbReference type="SUPFAM" id="SSF48371">
    <property type="entry name" value="ARM repeat"/>
    <property type="match status" value="2"/>
</dbReference>
<sequence length="903" mass="102107">MAFFTNLFGGQTNGNRETDNAAEVVQNLVERVETSTVLEDRRDALKALRSLSKKVRLPVAAIGMNAYMDILEKEGSSSEIISIVLEILVFVLCDDGVANEGSDEIGERLAEMIIRKKTFIPSIMTLVESYEFSVRRAVVQLLTALLRHRASEVQTAIVEEPMGVSRLVDLLHDTREVIRNSTVLMMSELSQAHPQIQQLLAYENAFQLLFDVIDVEPVESIVIEDCLYVVLNLLRRNPKNQQLFREASLIQRLASLLNRFVHGRDDDENIPQHDYEWQKQKTANIIFLLQVVRSLVSPQDNSHNNTHAAQKATSQTGILESLCSILLSEIGVTVEVLTEAIITVAEVICGNYANQEYFSTRSLATDVGNRPSLIVLLLSMNSDKQPFKLRCAVFYCFLCYLYDNDFGKTKVIDTLLPSGISHDTQITTGQCICTAILSSEAVQVWMGCVCLVHCILDADHLKQQLLRVQLTTNPSETPSSLLQHLSAVLISLGNRRPQTRAGLLMLLSVWLYKCPLAVSQFISVEENIQYLTTHIDGYGAEGSEEENQVVKGLIALLLTVCLLFDKENENDDTKNTLNVVVERRVGKEKLVELLEGLSHSEHYVKAAQKPQPLAKSAQDLLLDYYFTKFFKSVEGRMVKQICPSVETGSCGVINDSVFNSYKELIKRQDETIASLNQQVKKLKEDVDNQKDDSKENELNLLRKQLAEKCEIIDINSFCQQEMEHYKCMVAQWQSEAKRYQTWAEQWQQYQINQLPNPLDSVVTELVSQNRELELQLERGWQMYDSQGISLVNALKEVEEAKTKISGLENQIARMTEAPINNCGSQLTSVKVFEALKMEKRLNGFMLKKVYQMPDDSKEVAFLKKEQEDLLVLLADQDAKIVEYRQKLIKLGQPVTDDEDTDGV</sequence>
<dbReference type="OMA" id="GQETFCN"/>
<evidence type="ECO:0000259" key="11">
    <source>
        <dbReference type="Pfam" id="PF04871"/>
    </source>
</evidence>
<dbReference type="GO" id="GO:0000139">
    <property type="term" value="C:Golgi membrane"/>
    <property type="evidence" value="ECO:0007669"/>
    <property type="project" value="InterPro"/>
</dbReference>
<evidence type="ECO:0000256" key="3">
    <source>
        <dbReference type="ARBA" id="ARBA00004555"/>
    </source>
</evidence>
<evidence type="ECO:0000313" key="12">
    <source>
        <dbReference type="EMBL" id="VDN02003.1"/>
    </source>
</evidence>
<feature type="domain" description="Vesicle tethering protein Uso1/P115-like head" evidence="10">
    <location>
        <begin position="351"/>
        <end position="641"/>
    </location>
</feature>
<organism evidence="14">
    <name type="scientific">Thelazia callipaeda</name>
    <name type="common">Oriental eyeworm</name>
    <name type="synonym">Parasitic nematode</name>
    <dbReference type="NCBI Taxonomy" id="103827"/>
    <lineage>
        <taxon>Eukaryota</taxon>
        <taxon>Metazoa</taxon>
        <taxon>Ecdysozoa</taxon>
        <taxon>Nematoda</taxon>
        <taxon>Chromadorea</taxon>
        <taxon>Rhabditida</taxon>
        <taxon>Spirurina</taxon>
        <taxon>Spiruromorpha</taxon>
        <taxon>Thelazioidea</taxon>
        <taxon>Thelaziidae</taxon>
        <taxon>Thelazia</taxon>
    </lineage>
</organism>
<dbReference type="InterPro" id="IPR011989">
    <property type="entry name" value="ARM-like"/>
</dbReference>
<evidence type="ECO:0000313" key="13">
    <source>
        <dbReference type="Proteomes" id="UP000276776"/>
    </source>
</evidence>
<keyword evidence="6" id="KW-0333">Golgi apparatus</keyword>
<dbReference type="GO" id="GO:0006886">
    <property type="term" value="P:intracellular protein transport"/>
    <property type="evidence" value="ECO:0007669"/>
    <property type="project" value="InterPro"/>
</dbReference>